<dbReference type="GO" id="GO:0051087">
    <property type="term" value="F:protein-folding chaperone binding"/>
    <property type="evidence" value="ECO:0007669"/>
    <property type="project" value="TreeGrafter"/>
</dbReference>
<dbReference type="CDD" id="cd23161">
    <property type="entry name" value="Prefoldin_6"/>
    <property type="match status" value="1"/>
</dbReference>
<dbReference type="PaxDb" id="121845-A0A1S3CUV2"/>
<evidence type="ECO:0000256" key="4">
    <source>
        <dbReference type="ARBA" id="ARBA00072592"/>
    </source>
</evidence>
<dbReference type="InterPro" id="IPR002777">
    <property type="entry name" value="PFD_beta-like"/>
</dbReference>
<dbReference type="RefSeq" id="XP_008468267.1">
    <property type="nucleotide sequence ID" value="XM_008470045.3"/>
</dbReference>
<dbReference type="OrthoDB" id="248120at2759"/>
<evidence type="ECO:0000256" key="1">
    <source>
        <dbReference type="ARBA" id="ARBA00008045"/>
    </source>
</evidence>
<evidence type="ECO:0000256" key="3">
    <source>
        <dbReference type="ARBA" id="ARBA00023186"/>
    </source>
</evidence>
<feature type="coiled-coil region" evidence="5">
    <location>
        <begin position="2"/>
        <end position="29"/>
    </location>
</feature>
<dbReference type="GeneID" id="103505690"/>
<dbReference type="Pfam" id="PF01920">
    <property type="entry name" value="Prefoldin_2"/>
    <property type="match status" value="1"/>
</dbReference>
<dbReference type="Proteomes" id="UP000079169">
    <property type="component" value="Unplaced"/>
</dbReference>
<keyword evidence="5" id="KW-0175">Coiled coil</keyword>
<dbReference type="AlphaFoldDB" id="A0A1S3CUV2"/>
<keyword evidence="3" id="KW-0143">Chaperone</keyword>
<evidence type="ECO:0000313" key="7">
    <source>
        <dbReference type="RefSeq" id="XP_008468267.1"/>
    </source>
</evidence>
<dbReference type="Gene3D" id="1.10.287.370">
    <property type="match status" value="1"/>
</dbReference>
<dbReference type="SUPFAM" id="SSF46579">
    <property type="entry name" value="Prefoldin"/>
    <property type="match status" value="1"/>
</dbReference>
<evidence type="ECO:0000256" key="2">
    <source>
        <dbReference type="ARBA" id="ARBA00011695"/>
    </source>
</evidence>
<dbReference type="KEGG" id="dci:103505690"/>
<sequence>MVEEVQKKLENELNLFKQCQKEYQKVLNQRQLLSAQLNENESVQKELDLMKDGEVYKLIGPILVKQEMEEAKQNVKKRIDYISAELKRHDDTIATLDTKQDTHRENLTKLQQQFQQEQAAKMRA</sequence>
<name>A0A1S3CUV2_DIACI</name>
<dbReference type="CTD" id="10471"/>
<protein>
    <recommendedName>
        <fullName evidence="4">Probable prefoldin subunit 6</fullName>
    </recommendedName>
</protein>
<dbReference type="GO" id="GO:0006457">
    <property type="term" value="P:protein folding"/>
    <property type="evidence" value="ECO:0007669"/>
    <property type="project" value="InterPro"/>
</dbReference>
<dbReference type="GO" id="GO:0051082">
    <property type="term" value="F:unfolded protein binding"/>
    <property type="evidence" value="ECO:0007669"/>
    <property type="project" value="InterPro"/>
</dbReference>
<dbReference type="OMA" id="VQTEFAQ"/>
<proteinExistence type="inferred from homology"/>
<accession>A0A1S3CUV2</accession>
<dbReference type="GO" id="GO:0005737">
    <property type="term" value="C:cytoplasm"/>
    <property type="evidence" value="ECO:0007669"/>
    <property type="project" value="TreeGrafter"/>
</dbReference>
<dbReference type="STRING" id="121845.A0A1S3CUV2"/>
<dbReference type="PANTHER" id="PTHR21431:SF0">
    <property type="entry name" value="PREFOLDIN SUBUNIT 6"/>
    <property type="match status" value="1"/>
</dbReference>
<dbReference type="GO" id="GO:0016272">
    <property type="term" value="C:prefoldin complex"/>
    <property type="evidence" value="ECO:0007669"/>
    <property type="project" value="InterPro"/>
</dbReference>
<comment type="subunit">
    <text evidence="2">Heterohexamer of two PFD-alpha type and four PFD-beta type subunits.</text>
</comment>
<comment type="similarity">
    <text evidence="1">Belongs to the prefoldin subunit beta family.</text>
</comment>
<organism evidence="6 7">
    <name type="scientific">Diaphorina citri</name>
    <name type="common">Asian citrus psyllid</name>
    <dbReference type="NCBI Taxonomy" id="121845"/>
    <lineage>
        <taxon>Eukaryota</taxon>
        <taxon>Metazoa</taxon>
        <taxon>Ecdysozoa</taxon>
        <taxon>Arthropoda</taxon>
        <taxon>Hexapoda</taxon>
        <taxon>Insecta</taxon>
        <taxon>Pterygota</taxon>
        <taxon>Neoptera</taxon>
        <taxon>Paraneoptera</taxon>
        <taxon>Hemiptera</taxon>
        <taxon>Sternorrhyncha</taxon>
        <taxon>Psylloidea</taxon>
        <taxon>Psyllidae</taxon>
        <taxon>Diaphorininae</taxon>
        <taxon>Diaphorina</taxon>
    </lineage>
</organism>
<dbReference type="GO" id="GO:0051131">
    <property type="term" value="P:chaperone-mediated protein complex assembly"/>
    <property type="evidence" value="ECO:0007669"/>
    <property type="project" value="TreeGrafter"/>
</dbReference>
<keyword evidence="6" id="KW-1185">Reference proteome</keyword>
<dbReference type="InterPro" id="IPR009053">
    <property type="entry name" value="Prefoldin"/>
</dbReference>
<reference evidence="7" key="1">
    <citation type="submission" date="2025-08" db="UniProtKB">
        <authorList>
            <consortium name="RefSeq"/>
        </authorList>
    </citation>
    <scope>IDENTIFICATION</scope>
</reference>
<evidence type="ECO:0000313" key="6">
    <source>
        <dbReference type="Proteomes" id="UP000079169"/>
    </source>
</evidence>
<gene>
    <name evidence="7" type="primary">LOC103505690</name>
</gene>
<evidence type="ECO:0000256" key="5">
    <source>
        <dbReference type="SAM" id="Coils"/>
    </source>
</evidence>
<feature type="coiled-coil region" evidence="5">
    <location>
        <begin position="65"/>
        <end position="120"/>
    </location>
</feature>
<dbReference type="PANTHER" id="PTHR21431">
    <property type="entry name" value="PREFOLDIN SUBUNIT 6"/>
    <property type="match status" value="1"/>
</dbReference>
<dbReference type="FunFam" id="1.10.287.370:FF:000003">
    <property type="entry name" value="Prefoldin subunit 6"/>
    <property type="match status" value="1"/>
</dbReference>